<dbReference type="InterPro" id="IPR013106">
    <property type="entry name" value="Ig_V-set"/>
</dbReference>
<sequence length="250" mass="28035">MGPGLLHCVALCLLGVGYMGAIVTQNPRYQVTRMGKPVTLSCSQDLNHDVMYWYQQKLNRAPKLLFYYYDQDFNNETDTSDNFQPSRPNTSFCSLRIRSPGLGDSAVYLCASSKYTELERQGSVFGALLSQKPLRDICQRGTSVTIQCQVDSQLALMFWYRQLPGQCLTLIAMANQGSEATYESGFTKDKFPIHRPNPMFSILTVNSVNPEDSSFYFCSAGDTVPGTDQRSEQELQLPPAHLPPPQFPSR</sequence>
<dbReference type="PANTHER" id="PTHR23268:SF13">
    <property type="entry name" value="IG-LIKE DOMAIN-CONTAINING PROTEIN"/>
    <property type="match status" value="1"/>
</dbReference>
<dbReference type="InterPro" id="IPR013783">
    <property type="entry name" value="Ig-like_fold"/>
</dbReference>
<feature type="domain" description="Ig-like" evidence="5">
    <location>
        <begin position="141"/>
        <end position="236"/>
    </location>
</feature>
<keyword evidence="2" id="KW-0391">Immunity</keyword>
<organism evidence="6 7">
    <name type="scientific">Myotis myotis</name>
    <name type="common">Greater mouse-eared bat</name>
    <name type="synonym">Vespertilio myotis</name>
    <dbReference type="NCBI Taxonomy" id="51298"/>
    <lineage>
        <taxon>Eukaryota</taxon>
        <taxon>Metazoa</taxon>
        <taxon>Chordata</taxon>
        <taxon>Craniata</taxon>
        <taxon>Vertebrata</taxon>
        <taxon>Euteleostomi</taxon>
        <taxon>Mammalia</taxon>
        <taxon>Eutheria</taxon>
        <taxon>Laurasiatheria</taxon>
        <taxon>Chiroptera</taxon>
        <taxon>Yangochiroptera</taxon>
        <taxon>Vespertilionidae</taxon>
        <taxon>Myotis</taxon>
    </lineage>
</organism>
<feature type="compositionally biased region" description="Pro residues" evidence="3">
    <location>
        <begin position="240"/>
        <end position="250"/>
    </location>
</feature>
<dbReference type="GO" id="GO:0002376">
    <property type="term" value="P:immune system process"/>
    <property type="evidence" value="ECO:0007669"/>
    <property type="project" value="UniProtKB-KW"/>
</dbReference>
<feature type="region of interest" description="Disordered" evidence="3">
    <location>
        <begin position="225"/>
        <end position="250"/>
    </location>
</feature>
<protein>
    <recommendedName>
        <fullName evidence="5">Ig-like domain-containing protein</fullName>
    </recommendedName>
</protein>
<reference evidence="6 7" key="1">
    <citation type="journal article" date="2020" name="Nature">
        <title>Six reference-quality genomes reveal evolution of bat adaptations.</title>
        <authorList>
            <person name="Jebb D."/>
            <person name="Huang Z."/>
            <person name="Pippel M."/>
            <person name="Hughes G.M."/>
            <person name="Lavrichenko K."/>
            <person name="Devanna P."/>
            <person name="Winkler S."/>
            <person name="Jermiin L.S."/>
            <person name="Skirmuntt E.C."/>
            <person name="Katzourakis A."/>
            <person name="Burkitt-Gray L."/>
            <person name="Ray D.A."/>
            <person name="Sullivan K.A.M."/>
            <person name="Roscito J.G."/>
            <person name="Kirilenko B.M."/>
            <person name="Davalos L.M."/>
            <person name="Corthals A.P."/>
            <person name="Power M.L."/>
            <person name="Jones G."/>
            <person name="Ransome R.D."/>
            <person name="Dechmann D.K.N."/>
            <person name="Locatelli A.G."/>
            <person name="Puechmaille S.J."/>
            <person name="Fedrigo O."/>
            <person name="Jarvis E.D."/>
            <person name="Hiller M."/>
            <person name="Vernes S.C."/>
            <person name="Myers E.W."/>
            <person name="Teeling E.C."/>
        </authorList>
    </citation>
    <scope>NUCLEOTIDE SEQUENCE [LARGE SCALE GENOMIC DNA]</scope>
    <source>
        <strain evidence="6">MMyoMyo1</strain>
        <tissue evidence="6">Flight muscle</tissue>
    </source>
</reference>
<dbReference type="EMBL" id="JABWUV010000011">
    <property type="protein sequence ID" value="KAF6319757.1"/>
    <property type="molecule type" value="Genomic_DNA"/>
</dbReference>
<gene>
    <name evidence="6" type="ORF">mMyoMyo1_008494</name>
</gene>
<proteinExistence type="predicted"/>
<dbReference type="SMART" id="SM00409">
    <property type="entry name" value="IG"/>
    <property type="match status" value="2"/>
</dbReference>
<dbReference type="GO" id="GO:0007166">
    <property type="term" value="P:cell surface receptor signaling pathway"/>
    <property type="evidence" value="ECO:0007669"/>
    <property type="project" value="TreeGrafter"/>
</dbReference>
<dbReference type="InterPro" id="IPR036179">
    <property type="entry name" value="Ig-like_dom_sf"/>
</dbReference>
<name>A0A7J7V3J6_MYOMY</name>
<dbReference type="InterPro" id="IPR050413">
    <property type="entry name" value="TCR_beta_variable"/>
</dbReference>
<dbReference type="AlphaFoldDB" id="A0A7J7V3J6"/>
<evidence type="ECO:0000256" key="1">
    <source>
        <dbReference type="ARBA" id="ARBA00022729"/>
    </source>
</evidence>
<comment type="caution">
    <text evidence="6">The sequence shown here is derived from an EMBL/GenBank/DDBJ whole genome shotgun (WGS) entry which is preliminary data.</text>
</comment>
<evidence type="ECO:0000256" key="2">
    <source>
        <dbReference type="ARBA" id="ARBA00022859"/>
    </source>
</evidence>
<evidence type="ECO:0000259" key="5">
    <source>
        <dbReference type="PROSITE" id="PS50835"/>
    </source>
</evidence>
<keyword evidence="7" id="KW-1185">Reference proteome</keyword>
<accession>A0A7J7V3J6</accession>
<dbReference type="Proteomes" id="UP000527355">
    <property type="component" value="Unassembled WGS sequence"/>
</dbReference>
<evidence type="ECO:0000256" key="3">
    <source>
        <dbReference type="SAM" id="MobiDB-lite"/>
    </source>
</evidence>
<feature type="signal peptide" evidence="4">
    <location>
        <begin position="1"/>
        <end position="21"/>
    </location>
</feature>
<dbReference type="SMART" id="SM00406">
    <property type="entry name" value="IGv"/>
    <property type="match status" value="2"/>
</dbReference>
<evidence type="ECO:0000313" key="7">
    <source>
        <dbReference type="Proteomes" id="UP000527355"/>
    </source>
</evidence>
<dbReference type="Gene3D" id="2.60.40.10">
    <property type="entry name" value="Immunoglobulins"/>
    <property type="match status" value="2"/>
</dbReference>
<feature type="chain" id="PRO_5029861334" description="Ig-like domain-containing protein" evidence="4">
    <location>
        <begin position="22"/>
        <end position="250"/>
    </location>
</feature>
<dbReference type="Pfam" id="PF07686">
    <property type="entry name" value="V-set"/>
    <property type="match status" value="2"/>
</dbReference>
<keyword evidence="1 4" id="KW-0732">Signal</keyword>
<dbReference type="PROSITE" id="PS50835">
    <property type="entry name" value="IG_LIKE"/>
    <property type="match status" value="1"/>
</dbReference>
<evidence type="ECO:0000313" key="6">
    <source>
        <dbReference type="EMBL" id="KAF6319757.1"/>
    </source>
</evidence>
<dbReference type="SUPFAM" id="SSF48726">
    <property type="entry name" value="Immunoglobulin"/>
    <property type="match status" value="2"/>
</dbReference>
<dbReference type="GO" id="GO:0005886">
    <property type="term" value="C:plasma membrane"/>
    <property type="evidence" value="ECO:0007669"/>
    <property type="project" value="TreeGrafter"/>
</dbReference>
<evidence type="ECO:0000256" key="4">
    <source>
        <dbReference type="SAM" id="SignalP"/>
    </source>
</evidence>
<dbReference type="InterPro" id="IPR003599">
    <property type="entry name" value="Ig_sub"/>
</dbReference>
<dbReference type="InterPro" id="IPR007110">
    <property type="entry name" value="Ig-like_dom"/>
</dbReference>
<dbReference type="PANTHER" id="PTHR23268">
    <property type="entry name" value="T-CELL RECEPTOR BETA CHAIN"/>
    <property type="match status" value="1"/>
</dbReference>